<dbReference type="Proteomes" id="UP000010552">
    <property type="component" value="Unassembled WGS sequence"/>
</dbReference>
<dbReference type="GO" id="GO:0004930">
    <property type="term" value="F:G protein-coupled receptor activity"/>
    <property type="evidence" value="ECO:0007669"/>
    <property type="project" value="TreeGrafter"/>
</dbReference>
<evidence type="ECO:0000313" key="8">
    <source>
        <dbReference type="EMBL" id="ELK15421.1"/>
    </source>
</evidence>
<protein>
    <submittedName>
        <fullName evidence="8">Putative G-protein coupled receptor 114</fullName>
    </submittedName>
</protein>
<evidence type="ECO:0000256" key="4">
    <source>
        <dbReference type="ARBA" id="ARBA00023136"/>
    </source>
</evidence>
<keyword evidence="8" id="KW-0675">Receptor</keyword>
<keyword evidence="9" id="KW-1185">Reference proteome</keyword>
<evidence type="ECO:0000259" key="7">
    <source>
        <dbReference type="PROSITE" id="PS50221"/>
    </source>
</evidence>
<dbReference type="InParanoid" id="L5KWS3"/>
<dbReference type="GO" id="GO:0005886">
    <property type="term" value="C:plasma membrane"/>
    <property type="evidence" value="ECO:0007669"/>
    <property type="project" value="TreeGrafter"/>
</dbReference>
<name>L5KWS3_PTEAL</name>
<evidence type="ECO:0000256" key="1">
    <source>
        <dbReference type="ARBA" id="ARBA00004370"/>
    </source>
</evidence>
<dbReference type="Gene3D" id="2.60.220.50">
    <property type="match status" value="1"/>
</dbReference>
<accession>L5KWS3</accession>
<dbReference type="FunFam" id="2.60.220.50:FF:000026">
    <property type="entry name" value="Adhesion G protein-coupled receptor G5"/>
    <property type="match status" value="1"/>
</dbReference>
<dbReference type="PROSITE" id="PS50221">
    <property type="entry name" value="GAIN_B"/>
    <property type="match status" value="1"/>
</dbReference>
<dbReference type="Pfam" id="PF01825">
    <property type="entry name" value="GPS"/>
    <property type="match status" value="1"/>
</dbReference>
<dbReference type="InterPro" id="IPR046338">
    <property type="entry name" value="GAIN_dom_sf"/>
</dbReference>
<comment type="subcellular location">
    <subcellularLocation>
        <location evidence="1">Membrane</location>
    </subcellularLocation>
</comment>
<evidence type="ECO:0000256" key="2">
    <source>
        <dbReference type="ARBA" id="ARBA00022692"/>
    </source>
</evidence>
<feature type="domain" description="GAIN-B" evidence="7">
    <location>
        <begin position="42"/>
        <end position="206"/>
    </location>
</feature>
<dbReference type="InterPro" id="IPR057244">
    <property type="entry name" value="GAIN_B"/>
</dbReference>
<dbReference type="PANTHER" id="PTHR12011">
    <property type="entry name" value="ADHESION G-PROTEIN COUPLED RECEPTOR"/>
    <property type="match status" value="1"/>
</dbReference>
<keyword evidence="3 6" id="KW-1133">Transmembrane helix</keyword>
<sequence length="241" mass="26970">METATIEQEPISFVELIRGLERRLLEARFEGHNLTLQTSIIQTLAFKLGCDFAGLSLNSATLEPVSQAQAQHAMQFPAELTREACRTRPRELRLICIYFFTAHFFQVSTTNDINASLLNDYVLGAQLGHEHVNNLSEPINISFWHNQSLEGYTVNCVFWKEGASKQHWGVWSPEGCRTEQPSPTQVLCRCNHLSYFAVLMQLSPVPVPAGLLAPLTYISLVGCSISVMASLLTILLHCHAR</sequence>
<keyword evidence="5" id="KW-1015">Disulfide bond</keyword>
<keyword evidence="2 6" id="KW-0812">Transmembrane</keyword>
<evidence type="ECO:0000256" key="5">
    <source>
        <dbReference type="ARBA" id="ARBA00023157"/>
    </source>
</evidence>
<reference evidence="9" key="1">
    <citation type="journal article" date="2013" name="Science">
        <title>Comparative analysis of bat genomes provides insight into the evolution of flight and immunity.</title>
        <authorList>
            <person name="Zhang G."/>
            <person name="Cowled C."/>
            <person name="Shi Z."/>
            <person name="Huang Z."/>
            <person name="Bishop-Lilly K.A."/>
            <person name="Fang X."/>
            <person name="Wynne J.W."/>
            <person name="Xiong Z."/>
            <person name="Baker M.L."/>
            <person name="Zhao W."/>
            <person name="Tachedjian M."/>
            <person name="Zhu Y."/>
            <person name="Zhou P."/>
            <person name="Jiang X."/>
            <person name="Ng J."/>
            <person name="Yang L."/>
            <person name="Wu L."/>
            <person name="Xiao J."/>
            <person name="Feng Y."/>
            <person name="Chen Y."/>
            <person name="Sun X."/>
            <person name="Zhang Y."/>
            <person name="Marsh G.A."/>
            <person name="Crameri G."/>
            <person name="Broder C.C."/>
            <person name="Frey K.G."/>
            <person name="Wang L.F."/>
            <person name="Wang J."/>
        </authorList>
    </citation>
    <scope>NUCLEOTIDE SEQUENCE [LARGE SCALE GENOMIC DNA]</scope>
</reference>
<organism evidence="8 9">
    <name type="scientific">Pteropus alecto</name>
    <name type="common">Black flying fox</name>
    <dbReference type="NCBI Taxonomy" id="9402"/>
    <lineage>
        <taxon>Eukaryota</taxon>
        <taxon>Metazoa</taxon>
        <taxon>Chordata</taxon>
        <taxon>Craniata</taxon>
        <taxon>Vertebrata</taxon>
        <taxon>Euteleostomi</taxon>
        <taxon>Mammalia</taxon>
        <taxon>Eutheria</taxon>
        <taxon>Laurasiatheria</taxon>
        <taxon>Chiroptera</taxon>
        <taxon>Yinpterochiroptera</taxon>
        <taxon>Pteropodoidea</taxon>
        <taxon>Pteropodidae</taxon>
        <taxon>Pteropodinae</taxon>
        <taxon>Pteropus</taxon>
    </lineage>
</organism>
<dbReference type="GO" id="GO:0007189">
    <property type="term" value="P:adenylate cyclase-activating G protein-coupled receptor signaling pathway"/>
    <property type="evidence" value="ECO:0007669"/>
    <property type="project" value="TreeGrafter"/>
</dbReference>
<feature type="transmembrane region" description="Helical" evidence="6">
    <location>
        <begin position="211"/>
        <end position="236"/>
    </location>
</feature>
<dbReference type="PANTHER" id="PTHR12011:SF326">
    <property type="entry name" value="ADHESION G-PROTEIN COUPLED RECEPTOR G5"/>
    <property type="match status" value="1"/>
</dbReference>
<dbReference type="STRING" id="9402.L5KWS3"/>
<proteinExistence type="predicted"/>
<dbReference type="EMBL" id="KB030537">
    <property type="protein sequence ID" value="ELK15421.1"/>
    <property type="molecule type" value="Genomic_DNA"/>
</dbReference>
<evidence type="ECO:0000313" key="9">
    <source>
        <dbReference type="Proteomes" id="UP000010552"/>
    </source>
</evidence>
<gene>
    <name evidence="8" type="ORF">PAL_GLEAN10011087</name>
</gene>
<evidence type="ECO:0000256" key="6">
    <source>
        <dbReference type="SAM" id="Phobius"/>
    </source>
</evidence>
<dbReference type="InterPro" id="IPR000203">
    <property type="entry name" value="GPS"/>
</dbReference>
<dbReference type="eggNOG" id="KOG4193">
    <property type="taxonomic scope" value="Eukaryota"/>
</dbReference>
<dbReference type="AlphaFoldDB" id="L5KWS3"/>
<dbReference type="SMART" id="SM00303">
    <property type="entry name" value="GPS"/>
    <property type="match status" value="1"/>
</dbReference>
<evidence type="ECO:0000256" key="3">
    <source>
        <dbReference type="ARBA" id="ARBA00022989"/>
    </source>
</evidence>
<keyword evidence="4 6" id="KW-0472">Membrane</keyword>